<comment type="pathway">
    <text evidence="1 7">Amino-acid biosynthesis; L-proline biosynthesis; L-glutamate 5-semialdehyde from L-glutamate: step 2/2.</text>
</comment>
<dbReference type="GO" id="GO:0055129">
    <property type="term" value="P:L-proline biosynthetic process"/>
    <property type="evidence" value="ECO:0007669"/>
    <property type="project" value="UniProtKB-UniRule"/>
</dbReference>
<reference evidence="9" key="1">
    <citation type="journal article" date="2021" name="PeerJ">
        <title>Extensive microbial diversity within the chicken gut microbiome revealed by metagenomics and culture.</title>
        <authorList>
            <person name="Gilroy R."/>
            <person name="Ravi A."/>
            <person name="Getino M."/>
            <person name="Pursley I."/>
            <person name="Horton D.L."/>
            <person name="Alikhan N.F."/>
            <person name="Baker D."/>
            <person name="Gharbi K."/>
            <person name="Hall N."/>
            <person name="Watson M."/>
            <person name="Adriaenssens E.M."/>
            <person name="Foster-Nyarko E."/>
            <person name="Jarju S."/>
            <person name="Secka A."/>
            <person name="Antonio M."/>
            <person name="Oren A."/>
            <person name="Chaudhuri R.R."/>
            <person name="La Ragione R."/>
            <person name="Hildebrand F."/>
            <person name="Pallen M.J."/>
        </authorList>
    </citation>
    <scope>NUCLEOTIDE SEQUENCE</scope>
    <source>
        <strain evidence="9">USASDec5-558</strain>
    </source>
</reference>
<comment type="function">
    <text evidence="7">Catalyzes the NADPH-dependent reduction of L-glutamate 5-phosphate into L-glutamate 5-semialdehyde and phosphate. The product spontaneously undergoes cyclization to form 1-pyrroline-5-carboxylate.</text>
</comment>
<dbReference type="GO" id="GO:0005737">
    <property type="term" value="C:cytoplasm"/>
    <property type="evidence" value="ECO:0007669"/>
    <property type="project" value="UniProtKB-SubCell"/>
</dbReference>
<feature type="domain" description="Aldehyde dehydrogenase" evidence="8">
    <location>
        <begin position="22"/>
        <end position="287"/>
    </location>
</feature>
<dbReference type="GO" id="GO:0004350">
    <property type="term" value="F:glutamate-5-semialdehyde dehydrogenase activity"/>
    <property type="evidence" value="ECO:0007669"/>
    <property type="project" value="UniProtKB-UniRule"/>
</dbReference>
<dbReference type="PANTHER" id="PTHR11063:SF8">
    <property type="entry name" value="DELTA-1-PYRROLINE-5-CARBOXYLATE SYNTHASE"/>
    <property type="match status" value="1"/>
</dbReference>
<dbReference type="Gene3D" id="3.40.309.10">
    <property type="entry name" value="Aldehyde Dehydrogenase, Chain A, domain 2"/>
    <property type="match status" value="1"/>
</dbReference>
<dbReference type="InterPro" id="IPR012134">
    <property type="entry name" value="Glu-5-SA_DH"/>
</dbReference>
<evidence type="ECO:0000256" key="6">
    <source>
        <dbReference type="ARBA" id="ARBA00049024"/>
    </source>
</evidence>
<dbReference type="InterPro" id="IPR016163">
    <property type="entry name" value="Ald_DH_C"/>
</dbReference>
<dbReference type="InterPro" id="IPR016162">
    <property type="entry name" value="Ald_DH_N"/>
</dbReference>
<dbReference type="InterPro" id="IPR016161">
    <property type="entry name" value="Ald_DH/histidinol_DH"/>
</dbReference>
<evidence type="ECO:0000256" key="1">
    <source>
        <dbReference type="ARBA" id="ARBA00004985"/>
    </source>
</evidence>
<dbReference type="CDD" id="cd07079">
    <property type="entry name" value="ALDH_F18-19_ProA-GPR"/>
    <property type="match status" value="1"/>
</dbReference>
<comment type="catalytic activity">
    <reaction evidence="6 7">
        <text>L-glutamate 5-semialdehyde + phosphate + NADP(+) = L-glutamyl 5-phosphate + NADPH + H(+)</text>
        <dbReference type="Rhea" id="RHEA:19541"/>
        <dbReference type="ChEBI" id="CHEBI:15378"/>
        <dbReference type="ChEBI" id="CHEBI:43474"/>
        <dbReference type="ChEBI" id="CHEBI:57783"/>
        <dbReference type="ChEBI" id="CHEBI:58066"/>
        <dbReference type="ChEBI" id="CHEBI:58274"/>
        <dbReference type="ChEBI" id="CHEBI:58349"/>
        <dbReference type="EC" id="1.2.1.41"/>
    </reaction>
</comment>
<dbReference type="PIRSF" id="PIRSF000151">
    <property type="entry name" value="GPR"/>
    <property type="match status" value="1"/>
</dbReference>
<comment type="similarity">
    <text evidence="7">Belongs to the gamma-glutamyl phosphate reductase family.</text>
</comment>
<evidence type="ECO:0000256" key="4">
    <source>
        <dbReference type="ARBA" id="ARBA00022857"/>
    </source>
</evidence>
<dbReference type="Gene3D" id="3.40.605.10">
    <property type="entry name" value="Aldehyde Dehydrogenase, Chain A, domain 1"/>
    <property type="match status" value="1"/>
</dbReference>
<dbReference type="NCBIfam" id="NF001221">
    <property type="entry name" value="PRK00197.1"/>
    <property type="match status" value="1"/>
</dbReference>
<evidence type="ECO:0000259" key="8">
    <source>
        <dbReference type="Pfam" id="PF00171"/>
    </source>
</evidence>
<accession>A0A9D1WBT9</accession>
<keyword evidence="5 7" id="KW-0560">Oxidoreductase</keyword>
<reference evidence="9" key="2">
    <citation type="submission" date="2021-04" db="EMBL/GenBank/DDBJ databases">
        <authorList>
            <person name="Gilroy R."/>
        </authorList>
    </citation>
    <scope>NUCLEOTIDE SEQUENCE</scope>
    <source>
        <strain evidence="9">USASDec5-558</strain>
    </source>
</reference>
<keyword evidence="4 7" id="KW-0521">NADP</keyword>
<comment type="subcellular location">
    <subcellularLocation>
        <location evidence="7">Cytoplasm</location>
    </subcellularLocation>
</comment>
<keyword evidence="2 7" id="KW-0028">Amino-acid biosynthesis</keyword>
<gene>
    <name evidence="7" type="primary">proA</name>
    <name evidence="9" type="ORF">H9850_00480</name>
</gene>
<evidence type="ECO:0000256" key="7">
    <source>
        <dbReference type="HAMAP-Rule" id="MF_00412"/>
    </source>
</evidence>
<evidence type="ECO:0000256" key="2">
    <source>
        <dbReference type="ARBA" id="ARBA00022605"/>
    </source>
</evidence>
<dbReference type="PANTHER" id="PTHR11063">
    <property type="entry name" value="GLUTAMATE SEMIALDEHYDE DEHYDROGENASE"/>
    <property type="match status" value="1"/>
</dbReference>
<dbReference type="SUPFAM" id="SSF53720">
    <property type="entry name" value="ALDH-like"/>
    <property type="match status" value="1"/>
</dbReference>
<dbReference type="FunFam" id="3.40.309.10:FF:000006">
    <property type="entry name" value="Gamma-glutamyl phosphate reductase"/>
    <property type="match status" value="1"/>
</dbReference>
<dbReference type="Pfam" id="PF00171">
    <property type="entry name" value="Aldedh"/>
    <property type="match status" value="1"/>
</dbReference>
<evidence type="ECO:0000313" key="10">
    <source>
        <dbReference type="Proteomes" id="UP000886829"/>
    </source>
</evidence>
<dbReference type="HAMAP" id="MF_00412">
    <property type="entry name" value="ProA"/>
    <property type="match status" value="1"/>
</dbReference>
<dbReference type="GO" id="GO:0050661">
    <property type="term" value="F:NADP binding"/>
    <property type="evidence" value="ECO:0007669"/>
    <property type="project" value="InterPro"/>
</dbReference>
<dbReference type="InterPro" id="IPR015590">
    <property type="entry name" value="Aldehyde_DH_dom"/>
</dbReference>
<comment type="caution">
    <text evidence="9">The sequence shown here is derived from an EMBL/GenBank/DDBJ whole genome shotgun (WGS) entry which is preliminary data.</text>
</comment>
<sequence>MDSTVDLKKLGYDAAIASQNLALASTEAKNEALANIASVMKKMKSFVLEINAKEVVEAQERGLPAPMIERMTLNDSRYQDMIDSIEKLISLPDPVGRILDGYTVPSGLSIMRRTVPLGVVGVIYESRPNVTVDIASLCLKSGNACILRGGSECFKTNLTLYEIMEEAIANASLPHNSVNFIKSTDRDLVNQLLTLDEFVDVIIPRGGESLHRMCAQHSSIPVIVGGFGVSHIYVDSSADIERAVKVIVNAKVQKPSACNALDTLLVHRGCAVSLLHNLTPELAKYKVLLHVHGEIADFLKEYPYLTKCTPDDLNTEFLGMQMNIVLVDSINDAILHIRKHKAIHSDSILTNNLENAELFARSVPSACVYINASTRFTDGGQFGMGAEVAISTQKLHVRGPMSLDALTTYQYICHGDYLAREK</sequence>
<evidence type="ECO:0000256" key="3">
    <source>
        <dbReference type="ARBA" id="ARBA00022650"/>
    </source>
</evidence>
<dbReference type="EMBL" id="DXEV01000013">
    <property type="protein sequence ID" value="HIX55932.1"/>
    <property type="molecule type" value="Genomic_DNA"/>
</dbReference>
<name>A0A9D1WBT9_9GAMM</name>
<dbReference type="NCBIfam" id="TIGR00407">
    <property type="entry name" value="proA"/>
    <property type="match status" value="1"/>
</dbReference>
<dbReference type="AlphaFoldDB" id="A0A9D1WBT9"/>
<evidence type="ECO:0000256" key="5">
    <source>
        <dbReference type="ARBA" id="ARBA00023002"/>
    </source>
</evidence>
<dbReference type="InterPro" id="IPR000965">
    <property type="entry name" value="GPR_dom"/>
</dbReference>
<keyword evidence="7" id="KW-0963">Cytoplasm</keyword>
<keyword evidence="3 7" id="KW-0641">Proline biosynthesis</keyword>
<protein>
    <recommendedName>
        <fullName evidence="7">Gamma-glutamyl phosphate reductase</fullName>
        <shortName evidence="7">GPR</shortName>
        <ecNumber evidence="7">1.2.1.41</ecNumber>
    </recommendedName>
    <alternativeName>
        <fullName evidence="7">Glutamate-5-semialdehyde dehydrogenase</fullName>
    </alternativeName>
    <alternativeName>
        <fullName evidence="7">Glutamyl-gamma-semialdehyde dehydrogenase</fullName>
        <shortName evidence="7">GSA dehydrogenase</shortName>
    </alternativeName>
</protein>
<proteinExistence type="inferred from homology"/>
<evidence type="ECO:0000313" key="9">
    <source>
        <dbReference type="EMBL" id="HIX55932.1"/>
    </source>
</evidence>
<dbReference type="EC" id="1.2.1.41" evidence="7"/>
<dbReference type="Proteomes" id="UP000886829">
    <property type="component" value="Unassembled WGS sequence"/>
</dbReference>
<organism evidence="9 10">
    <name type="scientific">Candidatus Anaerobiospirillum pullistercoris</name>
    <dbReference type="NCBI Taxonomy" id="2838452"/>
    <lineage>
        <taxon>Bacteria</taxon>
        <taxon>Pseudomonadati</taxon>
        <taxon>Pseudomonadota</taxon>
        <taxon>Gammaproteobacteria</taxon>
        <taxon>Aeromonadales</taxon>
        <taxon>Succinivibrionaceae</taxon>
        <taxon>Anaerobiospirillum</taxon>
    </lineage>
</organism>